<keyword evidence="5 7" id="KW-1133">Transmembrane helix</keyword>
<evidence type="ECO:0000259" key="9">
    <source>
        <dbReference type="Pfam" id="PF21082"/>
    </source>
</evidence>
<evidence type="ECO:0000256" key="4">
    <source>
        <dbReference type="ARBA" id="ARBA00022692"/>
    </source>
</evidence>
<dbReference type="InterPro" id="IPR006685">
    <property type="entry name" value="MscS_channel_2nd"/>
</dbReference>
<evidence type="ECO:0000259" key="8">
    <source>
        <dbReference type="Pfam" id="PF00924"/>
    </source>
</evidence>
<dbReference type="GO" id="GO:0008381">
    <property type="term" value="F:mechanosensitive monoatomic ion channel activity"/>
    <property type="evidence" value="ECO:0007669"/>
    <property type="project" value="InterPro"/>
</dbReference>
<keyword evidence="4 7" id="KW-0812">Transmembrane</keyword>
<dbReference type="AlphaFoldDB" id="A0A1I6FS43"/>
<dbReference type="Proteomes" id="UP000243250">
    <property type="component" value="Unassembled WGS sequence"/>
</dbReference>
<dbReference type="SUPFAM" id="SSF50182">
    <property type="entry name" value="Sm-like ribonucleoproteins"/>
    <property type="match status" value="1"/>
</dbReference>
<dbReference type="EMBL" id="FOYS01000001">
    <property type="protein sequence ID" value="SFR32617.1"/>
    <property type="molecule type" value="Genomic_DNA"/>
</dbReference>
<accession>A0A1I6FS43</accession>
<name>A0A1I6FS43_9EURY</name>
<feature type="transmembrane region" description="Helical" evidence="7">
    <location>
        <begin position="38"/>
        <end position="59"/>
    </location>
</feature>
<reference evidence="11" key="1">
    <citation type="submission" date="2016-10" db="EMBL/GenBank/DDBJ databases">
        <authorList>
            <person name="Varghese N."/>
            <person name="Submissions S."/>
        </authorList>
    </citation>
    <scope>NUCLEOTIDE SEQUENCE [LARGE SCALE GENOMIC DNA]</scope>
    <source>
        <strain evidence="11">CGMCC 1.8711</strain>
    </source>
</reference>
<protein>
    <submittedName>
        <fullName evidence="10">Small-conductance mechanosensitive channel</fullName>
    </submittedName>
</protein>
<evidence type="ECO:0000256" key="3">
    <source>
        <dbReference type="ARBA" id="ARBA00022475"/>
    </source>
</evidence>
<dbReference type="Gene3D" id="3.30.70.100">
    <property type="match status" value="1"/>
</dbReference>
<dbReference type="InterPro" id="IPR011066">
    <property type="entry name" value="MscS_channel_C_sf"/>
</dbReference>
<dbReference type="SUPFAM" id="SSF82689">
    <property type="entry name" value="Mechanosensitive channel protein MscS (YggB), C-terminal domain"/>
    <property type="match status" value="1"/>
</dbReference>
<feature type="domain" description="Mechanosensitive ion channel MscS C-terminal" evidence="9">
    <location>
        <begin position="197"/>
        <end position="281"/>
    </location>
</feature>
<feature type="domain" description="Mechanosensitive ion channel MscS" evidence="8">
    <location>
        <begin position="123"/>
        <end position="188"/>
    </location>
</feature>
<dbReference type="PANTHER" id="PTHR30221">
    <property type="entry name" value="SMALL-CONDUCTANCE MECHANOSENSITIVE CHANNEL"/>
    <property type="match status" value="1"/>
</dbReference>
<evidence type="ECO:0000256" key="6">
    <source>
        <dbReference type="ARBA" id="ARBA00023136"/>
    </source>
</evidence>
<dbReference type="InterPro" id="IPR010920">
    <property type="entry name" value="LSM_dom_sf"/>
</dbReference>
<organism evidence="10 11">
    <name type="scientific">Halogeometricum limi</name>
    <dbReference type="NCBI Taxonomy" id="555875"/>
    <lineage>
        <taxon>Archaea</taxon>
        <taxon>Methanobacteriati</taxon>
        <taxon>Methanobacteriota</taxon>
        <taxon>Stenosarchaea group</taxon>
        <taxon>Halobacteria</taxon>
        <taxon>Halobacteriales</taxon>
        <taxon>Haloferacaceae</taxon>
        <taxon>Halogeometricum</taxon>
    </lineage>
</organism>
<dbReference type="InterPro" id="IPR023408">
    <property type="entry name" value="MscS_beta-dom_sf"/>
</dbReference>
<dbReference type="PANTHER" id="PTHR30221:SF1">
    <property type="entry name" value="SMALL-CONDUCTANCE MECHANOSENSITIVE CHANNEL"/>
    <property type="match status" value="1"/>
</dbReference>
<sequence length="310" mass="33900">MAIQESVASILLQQNQPDPIPDSIPELLAQYGELVGKVIAFVLAFVVVWAIGRIVLVPLAKRLLKERGYDETVRSLADNVLGALALILALAVAFTVAGFGSVIAAFATLGGALALAIGFAAQDLLGNFVAGVFILKDKPFEVGDWIEWNDMSGRVEDIDLRVSRIKTFDNERITVPNGELANNAVKNPVAFDKLRQKFVFGIGYDDDIDHAKSVIVEEAERNDDILADPAPDVRVTELADSYVGLQSRFWIADPSRADFVKIRSDFVQAVKERLDAETIDMPYPYRQLTGEVETTATVTESQSQAQSTDD</sequence>
<dbReference type="InterPro" id="IPR011014">
    <property type="entry name" value="MscS_channel_TM-2"/>
</dbReference>
<evidence type="ECO:0000256" key="1">
    <source>
        <dbReference type="ARBA" id="ARBA00004651"/>
    </source>
</evidence>
<dbReference type="Pfam" id="PF21082">
    <property type="entry name" value="MS_channel_3rd"/>
    <property type="match status" value="1"/>
</dbReference>
<dbReference type="OrthoDB" id="31543at2157"/>
<proteinExistence type="inferred from homology"/>
<dbReference type="Gene3D" id="2.30.30.60">
    <property type="match status" value="1"/>
</dbReference>
<keyword evidence="6 7" id="KW-0472">Membrane</keyword>
<keyword evidence="3" id="KW-1003">Cell membrane</keyword>
<feature type="transmembrane region" description="Helical" evidence="7">
    <location>
        <begin position="112"/>
        <end position="135"/>
    </location>
</feature>
<comment type="subcellular location">
    <subcellularLocation>
        <location evidence="1">Cell membrane</location>
        <topology evidence="1">Multi-pass membrane protein</topology>
    </subcellularLocation>
</comment>
<dbReference type="GO" id="GO:0005886">
    <property type="term" value="C:plasma membrane"/>
    <property type="evidence" value="ECO:0007669"/>
    <property type="project" value="UniProtKB-SubCell"/>
</dbReference>
<dbReference type="Gene3D" id="1.10.287.1260">
    <property type="match status" value="1"/>
</dbReference>
<keyword evidence="11" id="KW-1185">Reference proteome</keyword>
<evidence type="ECO:0000313" key="10">
    <source>
        <dbReference type="EMBL" id="SFR32617.1"/>
    </source>
</evidence>
<dbReference type="SUPFAM" id="SSF82861">
    <property type="entry name" value="Mechanosensitive channel protein MscS (YggB), transmembrane region"/>
    <property type="match status" value="1"/>
</dbReference>
<dbReference type="RefSeq" id="WP_089875835.1">
    <property type="nucleotide sequence ID" value="NZ_FOYS01000001.1"/>
</dbReference>
<evidence type="ECO:0000256" key="7">
    <source>
        <dbReference type="SAM" id="Phobius"/>
    </source>
</evidence>
<evidence type="ECO:0000313" key="11">
    <source>
        <dbReference type="Proteomes" id="UP000243250"/>
    </source>
</evidence>
<evidence type="ECO:0000256" key="2">
    <source>
        <dbReference type="ARBA" id="ARBA00008017"/>
    </source>
</evidence>
<comment type="similarity">
    <text evidence="2">Belongs to the MscS (TC 1.A.23) family.</text>
</comment>
<dbReference type="STRING" id="555875.SAMN04488124_0154"/>
<evidence type="ECO:0000256" key="5">
    <source>
        <dbReference type="ARBA" id="ARBA00022989"/>
    </source>
</evidence>
<feature type="transmembrane region" description="Helical" evidence="7">
    <location>
        <begin position="80"/>
        <end position="106"/>
    </location>
</feature>
<dbReference type="Pfam" id="PF00924">
    <property type="entry name" value="MS_channel_2nd"/>
    <property type="match status" value="1"/>
</dbReference>
<gene>
    <name evidence="10" type="ORF">SAMN04488124_0154</name>
</gene>
<dbReference type="InterPro" id="IPR049278">
    <property type="entry name" value="MS_channel_C"/>
</dbReference>
<dbReference type="InterPro" id="IPR045275">
    <property type="entry name" value="MscS_archaea/bacteria_type"/>
</dbReference>